<evidence type="ECO:0000256" key="4">
    <source>
        <dbReference type="ARBA" id="ARBA00022801"/>
    </source>
</evidence>
<evidence type="ECO:0000256" key="5">
    <source>
        <dbReference type="SAM" id="MobiDB-lite"/>
    </source>
</evidence>
<dbReference type="Gene3D" id="1.20.120.670">
    <property type="entry name" value="N-acetyl-b-d-glucoasminidase"/>
    <property type="match status" value="1"/>
</dbReference>
<dbReference type="PANTHER" id="PTHR21040">
    <property type="entry name" value="BCDNA.GH04120"/>
    <property type="match status" value="1"/>
</dbReference>
<evidence type="ECO:0000256" key="1">
    <source>
        <dbReference type="ARBA" id="ARBA00001231"/>
    </source>
</evidence>
<keyword evidence="4" id="KW-0378">Hydrolase</keyword>
<comment type="similarity">
    <text evidence="2">Belongs to the glycosyl hydrolase 20 family.</text>
</comment>
<dbReference type="EMBL" id="KE361629">
    <property type="protein sequence ID" value="EPQ29766.1"/>
    <property type="molecule type" value="Genomic_DNA"/>
</dbReference>
<dbReference type="CDD" id="cd06565">
    <property type="entry name" value="GH20_GcnA-like"/>
    <property type="match status" value="1"/>
</dbReference>
<accession>A0A061HGI1</accession>
<comment type="catalytic activity">
    <reaction evidence="1">
        <text>Hydrolysis of terminal non-reducing N-acetyl-D-hexosamine residues in N-acetyl-beta-D-hexosaminides.</text>
        <dbReference type="EC" id="3.2.1.52"/>
    </reaction>
</comment>
<dbReference type="HOGENOM" id="CLU_343285_0_0_1"/>
<dbReference type="InterPro" id="IPR041063">
    <property type="entry name" value="Glyco_H_20C_C"/>
</dbReference>
<dbReference type="eggNOG" id="ENOG502RED4">
    <property type="taxonomic scope" value="Eukaryota"/>
</dbReference>
<dbReference type="SUPFAM" id="SSF51445">
    <property type="entry name" value="(Trans)glycosidases"/>
    <property type="match status" value="1"/>
</dbReference>
<evidence type="ECO:0000259" key="7">
    <source>
        <dbReference type="Pfam" id="PF18088"/>
    </source>
</evidence>
<feature type="region of interest" description="Disordered" evidence="5">
    <location>
        <begin position="56"/>
        <end position="86"/>
    </location>
</feature>
<dbReference type="GO" id="GO:0005975">
    <property type="term" value="P:carbohydrate metabolic process"/>
    <property type="evidence" value="ECO:0007669"/>
    <property type="project" value="InterPro"/>
</dbReference>
<dbReference type="AlphaFoldDB" id="A0A061HGI1"/>
<sequence>MASTAATMMTATPSSSLPRIQVHLPADLIPDRLVLGLNQITAQQVRQATIRISNRGPIPAQGIVPPAAQPSPSSSSTSAPSSSQTPRPVPLWCWNVVFLPDTAINVKSWSTSTSSSNFAPLQDRNASSGFVQEPFIISVRYHPDRPSSAFRALGHILATTRCIATTAIASDLNSDVDDGGDDLGHGHDHAPLHPNLFAQHPIDDPTPRRWHISPSLANARLNYTETANFTTVGTMIDCSRNGVLNVASVKFLCRTLACMGYNMLQLYTEDTYKIPDEPFFGYLRGGYSDDELRSIDDYAHNLGIEVIPCIQTLGHLGQMLQWPRFLSLRDTAEVLLAEWPETYAMLEKMIAAATAPFRSRKIHLGMDETHGLAHGRYYSIFGHANGKDGSRVFAEHLQRVDAICRRMALEPMIWSDMLFCLSSRNNSLTGYYDSAKPADASVEGIPDGVDLVYWDYYHTSQRSYASRIEGHRELRGSSPWTAAGSWTWSRFWTALPFTFVTCRANLNASKQAGAGVDHVFLTTWGDEGNEVDLWSSLPAWSYYADHAYTPDDEVDVELLKARFDAVVGGQFDDFVLGSKLDEHSDDETTHPVDDRIHFAPNTSKWLLWSDPVASFVEPSAAAAGLDLERHYAWLEEALRERLEGTVVETDDREDRSDDRSRSTDDGDEGDDTMSDSSAGAPSYLTRTLSDHPFNARLMLPLLLSRVLSLKATLRTRLHRAYVAHDWPTLGHLAKRTRACLEATRRLWRYHRQVWMSLYKPQGWETLELRYGGLVARLDTLTTRVEAFLRFLDAGGEVGRPPSSGGDETDAAAGPRTDVFLVDPAAHADGQGHGHGAGEAAAEQVVYCLPELEEDLKIVYGSAEQLLDYHRVSRPTYC</sequence>
<dbReference type="PANTHER" id="PTHR21040:SF8">
    <property type="entry name" value="BCDNA.GH04120"/>
    <property type="match status" value="1"/>
</dbReference>
<dbReference type="GO" id="GO:0004563">
    <property type="term" value="F:beta-N-acetylhexosaminidase activity"/>
    <property type="evidence" value="ECO:0007669"/>
    <property type="project" value="UniProtKB-EC"/>
</dbReference>
<dbReference type="RefSeq" id="XP_007878147.1">
    <property type="nucleotide sequence ID" value="XM_007879956.1"/>
</dbReference>
<dbReference type="GeneID" id="19316559"/>
<dbReference type="Proteomes" id="UP000053664">
    <property type="component" value="Unassembled WGS sequence"/>
</dbReference>
<reference evidence="8 9" key="1">
    <citation type="journal article" date="2013" name="Plant Cell">
        <title>The transition from a phytopathogenic smut ancestor to an anamorphic biocontrol agent deciphered by comparative whole-genome analysis.</title>
        <authorList>
            <person name="Lefebvre F."/>
            <person name="Joly D.L."/>
            <person name="Labbe C."/>
            <person name="Teichmann B."/>
            <person name="Linning R."/>
            <person name="Belzile F."/>
            <person name="Bakkeren G."/>
            <person name="Belanger R.R."/>
        </authorList>
    </citation>
    <scope>NUCLEOTIDE SEQUENCE [LARGE SCALE GENOMIC DNA]</scope>
    <source>
        <strain evidence="8 9">PF-1</strain>
    </source>
</reference>
<name>A0A061HGI1_9BASI</name>
<proteinExistence type="inferred from homology"/>
<evidence type="ECO:0000259" key="6">
    <source>
        <dbReference type="Pfam" id="PF00728"/>
    </source>
</evidence>
<organism evidence="8 9">
    <name type="scientific">Pseudozyma flocculosa PF-1</name>
    <dbReference type="NCBI Taxonomy" id="1277687"/>
    <lineage>
        <taxon>Eukaryota</taxon>
        <taxon>Fungi</taxon>
        <taxon>Dikarya</taxon>
        <taxon>Basidiomycota</taxon>
        <taxon>Ustilaginomycotina</taxon>
        <taxon>Ustilaginomycetes</taxon>
        <taxon>Ustilaginales</taxon>
        <taxon>Ustilaginaceae</taxon>
        <taxon>Pseudozyma</taxon>
    </lineage>
</organism>
<dbReference type="KEGG" id="pfp:PFL1_02439"/>
<evidence type="ECO:0000256" key="3">
    <source>
        <dbReference type="ARBA" id="ARBA00012663"/>
    </source>
</evidence>
<feature type="compositionally biased region" description="Basic and acidic residues" evidence="5">
    <location>
        <begin position="652"/>
        <end position="664"/>
    </location>
</feature>
<dbReference type="InterPro" id="IPR038901">
    <property type="entry name" value="HEXDC-like"/>
</dbReference>
<dbReference type="InterPro" id="IPR015883">
    <property type="entry name" value="Glyco_hydro_20_cat"/>
</dbReference>
<evidence type="ECO:0000313" key="8">
    <source>
        <dbReference type="EMBL" id="EPQ29766.1"/>
    </source>
</evidence>
<gene>
    <name evidence="8" type="ORF">PFL1_02439</name>
</gene>
<evidence type="ECO:0000313" key="9">
    <source>
        <dbReference type="Proteomes" id="UP000053664"/>
    </source>
</evidence>
<dbReference type="EC" id="3.2.1.52" evidence="3"/>
<feature type="domain" description="Glycoside Hydrolase 20C C-terminal" evidence="7">
    <location>
        <begin position="580"/>
        <end position="788"/>
    </location>
</feature>
<dbReference type="InterPro" id="IPR017853">
    <property type="entry name" value="GH"/>
</dbReference>
<feature type="domain" description="Glycoside hydrolase family 20 catalytic" evidence="6">
    <location>
        <begin position="233"/>
        <end position="418"/>
    </location>
</feature>
<dbReference type="Pfam" id="PF00728">
    <property type="entry name" value="Glyco_hydro_20"/>
    <property type="match status" value="1"/>
</dbReference>
<feature type="region of interest" description="Disordered" evidence="5">
    <location>
        <begin position="644"/>
        <end position="681"/>
    </location>
</feature>
<protein>
    <recommendedName>
        <fullName evidence="3">beta-N-acetylhexosaminidase</fullName>
        <ecNumber evidence="3">3.2.1.52</ecNumber>
    </recommendedName>
</protein>
<feature type="compositionally biased region" description="Low complexity" evidence="5">
    <location>
        <begin position="70"/>
        <end position="86"/>
    </location>
</feature>
<dbReference type="Pfam" id="PF18088">
    <property type="entry name" value="Glyco_H_20C_C"/>
    <property type="match status" value="1"/>
</dbReference>
<evidence type="ECO:0000256" key="2">
    <source>
        <dbReference type="ARBA" id="ARBA00006285"/>
    </source>
</evidence>
<dbReference type="OrthoDB" id="2100085at2759"/>
<dbReference type="Gene3D" id="3.20.20.80">
    <property type="entry name" value="Glycosidases"/>
    <property type="match status" value="1"/>
</dbReference>